<organism evidence="3 4">
    <name type="scientific">Oceaniovalibus guishaninsula JLT2003</name>
    <dbReference type="NCBI Taxonomy" id="1231392"/>
    <lineage>
        <taxon>Bacteria</taxon>
        <taxon>Pseudomonadati</taxon>
        <taxon>Pseudomonadota</taxon>
        <taxon>Alphaproteobacteria</taxon>
        <taxon>Rhodobacterales</taxon>
        <taxon>Roseobacteraceae</taxon>
        <taxon>Oceaniovalibus</taxon>
    </lineage>
</organism>
<evidence type="ECO:0000256" key="2">
    <source>
        <dbReference type="SAM" id="Phobius"/>
    </source>
</evidence>
<evidence type="ECO:0000313" key="4">
    <source>
        <dbReference type="Proteomes" id="UP000006765"/>
    </source>
</evidence>
<feature type="compositionally biased region" description="Basic and acidic residues" evidence="1">
    <location>
        <begin position="114"/>
        <end position="127"/>
    </location>
</feature>
<protein>
    <recommendedName>
        <fullName evidence="5">Aspartate carbamoyltransferase catalytic subunit</fullName>
    </recommendedName>
</protein>
<feature type="region of interest" description="Disordered" evidence="1">
    <location>
        <begin position="114"/>
        <end position="142"/>
    </location>
</feature>
<accession>K2HLG5</accession>
<dbReference type="AlphaFoldDB" id="K2HLG5"/>
<evidence type="ECO:0000256" key="1">
    <source>
        <dbReference type="SAM" id="MobiDB-lite"/>
    </source>
</evidence>
<keyword evidence="2" id="KW-0812">Transmembrane</keyword>
<name>K2HLG5_9RHOB</name>
<keyword evidence="2" id="KW-1133">Transmembrane helix</keyword>
<keyword evidence="4" id="KW-1185">Reference proteome</keyword>
<feature type="transmembrane region" description="Helical" evidence="2">
    <location>
        <begin position="147"/>
        <end position="165"/>
    </location>
</feature>
<comment type="caution">
    <text evidence="3">The sequence shown here is derived from an EMBL/GenBank/DDBJ whole genome shotgun (WGS) entry which is preliminary data.</text>
</comment>
<dbReference type="OrthoDB" id="7875742at2"/>
<dbReference type="eggNOG" id="ENOG5033GF0">
    <property type="taxonomic scope" value="Bacteria"/>
</dbReference>
<gene>
    <name evidence="3" type="ORF">OCGS_2058</name>
</gene>
<sequence>MTPSEMIHVYAIAPDTFVSTPDDIKSTLGLDRLDESRTETVDASALVGVGLSGYLTDGHGASADAVLPDEARLDAQRGPVLILLPGAVSPGDAPVARPPLSHLGSYPLEAAKPADGRLRSASAERTDTAPPPSADPERTDRRNSGRVAMIALAVALLIALIVWLLA</sequence>
<reference evidence="3 4" key="1">
    <citation type="journal article" date="2012" name="J. Bacteriol.">
        <title>Draft Genome Sequence of Oceaniovalibus guishaninsula JLT2003T.</title>
        <authorList>
            <person name="Tang K."/>
            <person name="Liu K."/>
            <person name="Jiao N."/>
        </authorList>
    </citation>
    <scope>NUCLEOTIDE SEQUENCE [LARGE SCALE GENOMIC DNA]</scope>
    <source>
        <strain evidence="3 4">JLT2003</strain>
    </source>
</reference>
<proteinExistence type="predicted"/>
<evidence type="ECO:0008006" key="5">
    <source>
        <dbReference type="Google" id="ProtNLM"/>
    </source>
</evidence>
<dbReference type="RefSeq" id="WP_007427210.1">
    <property type="nucleotide sequence ID" value="NZ_AMGO01000047.1"/>
</dbReference>
<keyword evidence="2" id="KW-0472">Membrane</keyword>
<dbReference type="Proteomes" id="UP000006765">
    <property type="component" value="Unassembled WGS sequence"/>
</dbReference>
<dbReference type="STRING" id="1231392.OCGS_2058"/>
<evidence type="ECO:0000313" key="3">
    <source>
        <dbReference type="EMBL" id="EKE43724.1"/>
    </source>
</evidence>
<dbReference type="EMBL" id="AMGO01000047">
    <property type="protein sequence ID" value="EKE43724.1"/>
    <property type="molecule type" value="Genomic_DNA"/>
</dbReference>